<dbReference type="AlphaFoldDB" id="A0A222E9Q9"/>
<reference evidence="1 2" key="1">
    <citation type="submission" date="2017-07" db="EMBL/GenBank/DDBJ databases">
        <title>Genome Sequence of Antarctobacter heliothermus Strain SMS3 Isolated from a culture of the Diatom Skeletonema marinoi.</title>
        <authorList>
            <person name="Topel M."/>
            <person name="Pinder M.I.M."/>
            <person name="Johansson O.N."/>
            <person name="Kourtchenko O."/>
            <person name="Godhe A."/>
            <person name="Clarke A.K."/>
        </authorList>
    </citation>
    <scope>NUCLEOTIDE SEQUENCE [LARGE SCALE GENOMIC DNA]</scope>
    <source>
        <strain evidence="1 2">SMS3</strain>
    </source>
</reference>
<gene>
    <name evidence="1" type="ORF">ANTHELSMS3_04084</name>
</gene>
<name>A0A222E9Q9_9RHOB</name>
<accession>A0A222E9Q9</accession>
<dbReference type="KEGG" id="aht:ANTHELSMS3_04084"/>
<evidence type="ECO:0000313" key="2">
    <source>
        <dbReference type="Proteomes" id="UP000203589"/>
    </source>
</evidence>
<sequence length="56" mass="6517">MIRTSDPLFPAFLFRLGSKMRVNLVPSRVGAPAKARPEDQPRWDAPAHWIEPEHHW</sequence>
<dbReference type="Proteomes" id="UP000203589">
    <property type="component" value="Chromosome"/>
</dbReference>
<protein>
    <submittedName>
        <fullName evidence="1">Uncharacterized protein</fullName>
    </submittedName>
</protein>
<evidence type="ECO:0000313" key="1">
    <source>
        <dbReference type="EMBL" id="ASP22691.1"/>
    </source>
</evidence>
<dbReference type="EMBL" id="CP022540">
    <property type="protein sequence ID" value="ASP22691.1"/>
    <property type="molecule type" value="Genomic_DNA"/>
</dbReference>
<proteinExistence type="predicted"/>
<keyword evidence="2" id="KW-1185">Reference proteome</keyword>
<organism evidence="1 2">
    <name type="scientific">Antarctobacter heliothermus</name>
    <dbReference type="NCBI Taxonomy" id="74033"/>
    <lineage>
        <taxon>Bacteria</taxon>
        <taxon>Pseudomonadati</taxon>
        <taxon>Pseudomonadota</taxon>
        <taxon>Alphaproteobacteria</taxon>
        <taxon>Rhodobacterales</taxon>
        <taxon>Roseobacteraceae</taxon>
        <taxon>Antarctobacter</taxon>
    </lineage>
</organism>